<dbReference type="EMBL" id="SMBH01000002">
    <property type="protein sequence ID" value="TCU18801.1"/>
    <property type="molecule type" value="Genomic_DNA"/>
</dbReference>
<reference evidence="1 2" key="1">
    <citation type="submission" date="2019-03" db="EMBL/GenBank/DDBJ databases">
        <title>Genomic Encyclopedia of Type Strains, Phase IV (KMG-V): Genome sequencing to study the core and pangenomes of soil and plant-associated prokaryotes.</title>
        <authorList>
            <person name="Whitman W."/>
        </authorList>
    </citation>
    <scope>NUCLEOTIDE SEQUENCE [LARGE SCALE GENOMIC DNA]</scope>
    <source>
        <strain evidence="1 2">Hc14</strain>
    </source>
</reference>
<proteinExistence type="predicted"/>
<evidence type="ECO:0000313" key="1">
    <source>
        <dbReference type="EMBL" id="TCU18801.1"/>
    </source>
</evidence>
<evidence type="ECO:0000313" key="2">
    <source>
        <dbReference type="Proteomes" id="UP000294576"/>
    </source>
</evidence>
<dbReference type="Proteomes" id="UP000294576">
    <property type="component" value="Unassembled WGS sequence"/>
</dbReference>
<organism evidence="1 2">
    <name type="scientific">Rhizobium sullae</name>
    <name type="common">Rhizobium hedysari</name>
    <dbReference type="NCBI Taxonomy" id="50338"/>
    <lineage>
        <taxon>Bacteria</taxon>
        <taxon>Pseudomonadati</taxon>
        <taxon>Pseudomonadota</taxon>
        <taxon>Alphaproteobacteria</taxon>
        <taxon>Hyphomicrobiales</taxon>
        <taxon>Rhizobiaceae</taxon>
        <taxon>Rhizobium/Agrobacterium group</taxon>
        <taxon>Rhizobium</taxon>
    </lineage>
</organism>
<sequence>MTIEKELSEAVEYVTGGDLDKLPLEKLFNFMVVTRGMADLAETELKRRGAYPFPAWRSATNR</sequence>
<comment type="caution">
    <text evidence="1">The sequence shown here is derived from an EMBL/GenBank/DDBJ whole genome shotgun (WGS) entry which is preliminary data.</text>
</comment>
<accession>A0A4R3QBR1</accession>
<name>A0A4R3QBR1_RHISU</name>
<protein>
    <submittedName>
        <fullName evidence="1">Uncharacterized protein</fullName>
    </submittedName>
</protein>
<gene>
    <name evidence="1" type="ORF">EV132_10228</name>
</gene>
<dbReference type="RefSeq" id="WP_132559113.1">
    <property type="nucleotide sequence ID" value="NZ_SMBH01000002.1"/>
</dbReference>
<dbReference type="AlphaFoldDB" id="A0A4R3QBR1"/>